<evidence type="ECO:0000313" key="1">
    <source>
        <dbReference type="EMBL" id="SDQ08566.1"/>
    </source>
</evidence>
<dbReference type="EMBL" id="FNKQ01000001">
    <property type="protein sequence ID" value="SDQ08566.1"/>
    <property type="molecule type" value="Genomic_DNA"/>
</dbReference>
<sequence>MTNLGRRGFLSRVGAAAFGVAAGSGVAGAQTADGGERAGGGGADGGFDPARDGFGFPNWAGGDRDAYPGHDHRAVSNQAVKERIRNDWRGDFADLFGVGVGELPPSLVDLISSQIRVGVAQLASTNGHCYGMIFTAQELFERPESLPADADAAADLHSPEVTLSDGETTVGRRIDRYQSSQILDVYAWLGRRRMLTPAKIDYTAEMSALTACVDAFGTATVTLVDTETRLSHQVLVYDYEETGGGVELRLYDPNVPAQGYRKGRRRTLSVRPTEEFPVVGHPTYDALVFNRWDRAIRAGASVTAPRRADDEADFGHLLDCAVRFSVDSADVAFTAVGPDGDPVGRTHGAFTDRTRSDVHATRYRYGASHGTYRLSVVGRRATAYELRAQVAGTDGGALDRTVSGRVGAGDVHEYVVRVPEGSIRRAGTAFSAGLRGSVDPSSAVGGAAGGAALGGYLVHRYGN</sequence>
<accession>A0A1H0Y0W8</accession>
<dbReference type="RefSeq" id="WP_092531911.1">
    <property type="nucleotide sequence ID" value="NZ_FNKQ01000001.1"/>
</dbReference>
<organism evidence="1 2">
    <name type="scientific">Halopelagius longus</name>
    <dbReference type="NCBI Taxonomy" id="1236180"/>
    <lineage>
        <taxon>Archaea</taxon>
        <taxon>Methanobacteriati</taxon>
        <taxon>Methanobacteriota</taxon>
        <taxon>Stenosarchaea group</taxon>
        <taxon>Halobacteria</taxon>
        <taxon>Halobacteriales</taxon>
        <taxon>Haloferacaceae</taxon>
    </lineage>
</organism>
<dbReference type="PROSITE" id="PS51318">
    <property type="entry name" value="TAT"/>
    <property type="match status" value="1"/>
</dbReference>
<dbReference type="AlphaFoldDB" id="A0A1H0Y0W8"/>
<evidence type="ECO:0000313" key="2">
    <source>
        <dbReference type="Proteomes" id="UP000199289"/>
    </source>
</evidence>
<protein>
    <submittedName>
        <fullName evidence="1">Uncharacterized protein</fullName>
    </submittedName>
</protein>
<name>A0A1H0Y0W8_9EURY</name>
<proteinExistence type="predicted"/>
<dbReference type="InterPro" id="IPR006311">
    <property type="entry name" value="TAT_signal"/>
</dbReference>
<dbReference type="Proteomes" id="UP000199289">
    <property type="component" value="Unassembled WGS sequence"/>
</dbReference>
<reference evidence="2" key="1">
    <citation type="submission" date="2016-10" db="EMBL/GenBank/DDBJ databases">
        <authorList>
            <person name="Varghese N."/>
            <person name="Submissions S."/>
        </authorList>
    </citation>
    <scope>NUCLEOTIDE SEQUENCE [LARGE SCALE GENOMIC DNA]</scope>
    <source>
        <strain evidence="2">CGMCC 1.12397</strain>
    </source>
</reference>
<gene>
    <name evidence="1" type="ORF">SAMN05216278_0319</name>
</gene>